<dbReference type="PANTHER" id="PTHR37309:SF1">
    <property type="entry name" value="SLR0284 PROTEIN"/>
    <property type="match status" value="1"/>
</dbReference>
<feature type="transmembrane region" description="Helical" evidence="1">
    <location>
        <begin position="28"/>
        <end position="46"/>
    </location>
</feature>
<accession>A0A538U321</accession>
<dbReference type="EMBL" id="VBPA01000224">
    <property type="protein sequence ID" value="TMQ70231.1"/>
    <property type="molecule type" value="Genomic_DNA"/>
</dbReference>
<keyword evidence="1" id="KW-0812">Transmembrane</keyword>
<evidence type="ECO:0000313" key="2">
    <source>
        <dbReference type="EMBL" id="TMQ70231.1"/>
    </source>
</evidence>
<name>A0A538U321_UNCEI</name>
<feature type="transmembrane region" description="Helical" evidence="1">
    <location>
        <begin position="86"/>
        <end position="106"/>
    </location>
</feature>
<reference evidence="2 3" key="1">
    <citation type="journal article" date="2019" name="Nat. Microbiol.">
        <title>Mediterranean grassland soil C-N compound turnover is dependent on rainfall and depth, and is mediated by genomically divergent microorganisms.</title>
        <authorList>
            <person name="Diamond S."/>
            <person name="Andeer P.F."/>
            <person name="Li Z."/>
            <person name="Crits-Christoph A."/>
            <person name="Burstein D."/>
            <person name="Anantharaman K."/>
            <person name="Lane K.R."/>
            <person name="Thomas B.C."/>
            <person name="Pan C."/>
            <person name="Northen T.R."/>
            <person name="Banfield J.F."/>
        </authorList>
    </citation>
    <scope>NUCLEOTIDE SEQUENCE [LARGE SCALE GENOMIC DNA]</scope>
    <source>
        <strain evidence="2">WS_10</strain>
    </source>
</reference>
<dbReference type="InterPro" id="IPR007165">
    <property type="entry name" value="Phage_holin_4_2"/>
</dbReference>
<dbReference type="Proteomes" id="UP000319836">
    <property type="component" value="Unassembled WGS sequence"/>
</dbReference>
<evidence type="ECO:0000313" key="3">
    <source>
        <dbReference type="Proteomes" id="UP000319836"/>
    </source>
</evidence>
<proteinExistence type="predicted"/>
<dbReference type="AlphaFoldDB" id="A0A538U321"/>
<dbReference type="PANTHER" id="PTHR37309">
    <property type="entry name" value="SLR0284 PROTEIN"/>
    <property type="match status" value="1"/>
</dbReference>
<keyword evidence="1" id="KW-0472">Membrane</keyword>
<evidence type="ECO:0000256" key="1">
    <source>
        <dbReference type="SAM" id="Phobius"/>
    </source>
</evidence>
<sequence>MSLLLYFVVMAAAMLGLSRVLPGFRVNGWVPALFAAVVLAAVNTVVKPILFVLTLPFTILTLGLFLFVLNAICLWITALIVPGFTVIGEGTTIVASVVLALVGMLWKAATRSS</sequence>
<protein>
    <submittedName>
        <fullName evidence="2">Phage holin family protein</fullName>
    </submittedName>
</protein>
<gene>
    <name evidence="2" type="ORF">E6K80_09110</name>
</gene>
<keyword evidence="1" id="KW-1133">Transmembrane helix</keyword>
<feature type="transmembrane region" description="Helical" evidence="1">
    <location>
        <begin position="53"/>
        <end position="80"/>
    </location>
</feature>
<dbReference type="Pfam" id="PF04020">
    <property type="entry name" value="Phage_holin_4_2"/>
    <property type="match status" value="1"/>
</dbReference>
<organism evidence="2 3">
    <name type="scientific">Eiseniibacteriota bacterium</name>
    <dbReference type="NCBI Taxonomy" id="2212470"/>
    <lineage>
        <taxon>Bacteria</taxon>
        <taxon>Candidatus Eiseniibacteriota</taxon>
    </lineage>
</organism>
<comment type="caution">
    <text evidence="2">The sequence shown here is derived from an EMBL/GenBank/DDBJ whole genome shotgun (WGS) entry which is preliminary data.</text>
</comment>